<comment type="caution">
    <text evidence="14">The sequence shown here is derived from an EMBL/GenBank/DDBJ whole genome shotgun (WGS) entry which is preliminary data.</text>
</comment>
<keyword evidence="6" id="KW-0970">Cilium biogenesis/degradation</keyword>
<evidence type="ECO:0000259" key="13">
    <source>
        <dbReference type="Pfam" id="PF09398"/>
    </source>
</evidence>
<dbReference type="AlphaFoldDB" id="A0AAW2IBX4"/>
<evidence type="ECO:0000256" key="1">
    <source>
        <dbReference type="ARBA" id="ARBA00004120"/>
    </source>
</evidence>
<evidence type="ECO:0000256" key="10">
    <source>
        <dbReference type="ARBA" id="ARBA00042293"/>
    </source>
</evidence>
<sequence length="124" mass="14176">MSSENDLVTAIKESLENDGSLRRLRAEMRTKVISILNGETHFTPPQQPKEALIINELIREYLNWCGFKYAKSVFIQESGLNFEPLTRSQILEELGLRDTDESSKLSVLHGIISTFKEQFTNESN</sequence>
<feature type="domain" description="FGFR1 oncogene partner (FOP) N-terminal dimerisation" evidence="13">
    <location>
        <begin position="49"/>
        <end position="113"/>
    </location>
</feature>
<evidence type="ECO:0000256" key="8">
    <source>
        <dbReference type="ARBA" id="ARBA00023273"/>
    </source>
</evidence>
<dbReference type="Pfam" id="PF09398">
    <property type="entry name" value="FOP_dimer"/>
    <property type="match status" value="1"/>
</dbReference>
<dbReference type="PANTHER" id="PTHR15431:SF9">
    <property type="entry name" value="CENTROSOMAL PROTEIN 43"/>
    <property type="match status" value="1"/>
</dbReference>
<accession>A0AAW2IBX4</accession>
<evidence type="ECO:0000256" key="12">
    <source>
        <dbReference type="ARBA" id="ARBA00046373"/>
    </source>
</evidence>
<dbReference type="GO" id="GO:0005813">
    <property type="term" value="C:centrosome"/>
    <property type="evidence" value="ECO:0007669"/>
    <property type="project" value="UniProtKB-SubCell"/>
</dbReference>
<evidence type="ECO:0000256" key="9">
    <source>
        <dbReference type="ARBA" id="ARBA00041026"/>
    </source>
</evidence>
<evidence type="ECO:0000256" key="7">
    <source>
        <dbReference type="ARBA" id="ARBA00023212"/>
    </source>
</evidence>
<gene>
    <name evidence="14" type="ORF">PYX00_000878</name>
</gene>
<keyword evidence="5" id="KW-0597">Phosphoprotein</keyword>
<comment type="function">
    <text evidence="11">Required for anchoring microtubules to the centrosomes. Required for ciliation.</text>
</comment>
<evidence type="ECO:0000256" key="4">
    <source>
        <dbReference type="ARBA" id="ARBA00022490"/>
    </source>
</evidence>
<comment type="subunit">
    <text evidence="12">Homodimer. Part of a ternary complex that contains CEP350, CEP43 and MAPRE1. Interacts directly with CEP350 and MAPRE1. Interacts with CEP19. Interacts (via N-terminus) with CEP350 (via C-terminus).</text>
</comment>
<dbReference type="Gene3D" id="1.20.960.40">
    <property type="match status" value="1"/>
</dbReference>
<evidence type="ECO:0000256" key="6">
    <source>
        <dbReference type="ARBA" id="ARBA00022794"/>
    </source>
</evidence>
<dbReference type="GO" id="GO:0034453">
    <property type="term" value="P:microtubule anchoring"/>
    <property type="evidence" value="ECO:0007669"/>
    <property type="project" value="InterPro"/>
</dbReference>
<organism evidence="14">
    <name type="scientific">Menopon gallinae</name>
    <name type="common">poultry shaft louse</name>
    <dbReference type="NCBI Taxonomy" id="328185"/>
    <lineage>
        <taxon>Eukaryota</taxon>
        <taxon>Metazoa</taxon>
        <taxon>Ecdysozoa</taxon>
        <taxon>Arthropoda</taxon>
        <taxon>Hexapoda</taxon>
        <taxon>Insecta</taxon>
        <taxon>Pterygota</taxon>
        <taxon>Neoptera</taxon>
        <taxon>Paraneoptera</taxon>
        <taxon>Psocodea</taxon>
        <taxon>Troctomorpha</taxon>
        <taxon>Phthiraptera</taxon>
        <taxon>Amblycera</taxon>
        <taxon>Menoponidae</taxon>
        <taxon>Menopon</taxon>
    </lineage>
</organism>
<dbReference type="EMBL" id="JARGDH010000001">
    <property type="protein sequence ID" value="KAL0279283.1"/>
    <property type="molecule type" value="Genomic_DNA"/>
</dbReference>
<name>A0AAW2IBX4_9NEOP</name>
<dbReference type="PANTHER" id="PTHR15431">
    <property type="entry name" value="FGFR1 ONCOGENE PARTNER/LISH DOMAIN-CONTAINING PROTEIN"/>
    <property type="match status" value="1"/>
</dbReference>
<evidence type="ECO:0000256" key="5">
    <source>
        <dbReference type="ARBA" id="ARBA00022553"/>
    </source>
</evidence>
<comment type="similarity">
    <text evidence="3">Belongs to the CEP43 family.</text>
</comment>
<evidence type="ECO:0000256" key="3">
    <source>
        <dbReference type="ARBA" id="ARBA00005385"/>
    </source>
</evidence>
<dbReference type="InterPro" id="IPR006594">
    <property type="entry name" value="LisH"/>
</dbReference>
<protein>
    <recommendedName>
        <fullName evidence="9">Centrosomal protein 43</fullName>
    </recommendedName>
    <alternativeName>
        <fullName evidence="10">FGFR1 oncogene partner</fullName>
    </alternativeName>
</protein>
<keyword evidence="4" id="KW-0963">Cytoplasm</keyword>
<dbReference type="InterPro" id="IPR018993">
    <property type="entry name" value="FOP_dimerisation-dom_N"/>
</dbReference>
<keyword evidence="8" id="KW-0966">Cell projection</keyword>
<evidence type="ECO:0000256" key="2">
    <source>
        <dbReference type="ARBA" id="ARBA00004300"/>
    </source>
</evidence>
<dbReference type="PROSITE" id="PS50896">
    <property type="entry name" value="LISH"/>
    <property type="match status" value="1"/>
</dbReference>
<dbReference type="SMART" id="SM00667">
    <property type="entry name" value="LisH"/>
    <property type="match status" value="1"/>
</dbReference>
<evidence type="ECO:0000256" key="11">
    <source>
        <dbReference type="ARBA" id="ARBA00046076"/>
    </source>
</evidence>
<comment type="subcellular location">
    <subcellularLocation>
        <location evidence="1">Cytoplasm</location>
        <location evidence="1">Cytoskeleton</location>
        <location evidence="1">Cilium basal body</location>
    </subcellularLocation>
    <subcellularLocation>
        <location evidence="2">Cytoplasm</location>
        <location evidence="2">Cytoskeleton</location>
        <location evidence="2">Microtubule organizing center</location>
        <location evidence="2">Centrosome</location>
    </subcellularLocation>
</comment>
<proteinExistence type="inferred from homology"/>
<evidence type="ECO:0000313" key="14">
    <source>
        <dbReference type="EMBL" id="KAL0279283.1"/>
    </source>
</evidence>
<reference evidence="14" key="1">
    <citation type="journal article" date="2024" name="Gigascience">
        <title>Chromosome-level genome of the poultry shaft louse Menopon gallinae provides insight into the host-switching and adaptive evolution of parasitic lice.</title>
        <authorList>
            <person name="Xu Y."/>
            <person name="Ma L."/>
            <person name="Liu S."/>
            <person name="Liang Y."/>
            <person name="Liu Q."/>
            <person name="He Z."/>
            <person name="Tian L."/>
            <person name="Duan Y."/>
            <person name="Cai W."/>
            <person name="Li H."/>
            <person name="Song F."/>
        </authorList>
    </citation>
    <scope>NUCLEOTIDE SEQUENCE</scope>
    <source>
        <strain evidence="14">Cailab_2023a</strain>
    </source>
</reference>
<dbReference type="GO" id="GO:0030030">
    <property type="term" value="P:cell projection organization"/>
    <property type="evidence" value="ECO:0007669"/>
    <property type="project" value="UniProtKB-KW"/>
</dbReference>
<keyword evidence="7" id="KW-0206">Cytoskeleton</keyword>